<dbReference type="AlphaFoldDB" id="A0AAU9N4Y9"/>
<keyword evidence="1" id="KW-1133">Transmembrane helix</keyword>
<reference evidence="2 3" key="1">
    <citation type="submission" date="2022-01" db="EMBL/GenBank/DDBJ databases">
        <authorList>
            <person name="Xiong W."/>
            <person name="Schranz E."/>
        </authorList>
    </citation>
    <scope>NUCLEOTIDE SEQUENCE [LARGE SCALE GENOMIC DNA]</scope>
</reference>
<protein>
    <submittedName>
        <fullName evidence="2">Uncharacterized protein</fullName>
    </submittedName>
</protein>
<comment type="caution">
    <text evidence="2">The sequence shown here is derived from an EMBL/GenBank/DDBJ whole genome shotgun (WGS) entry which is preliminary data.</text>
</comment>
<evidence type="ECO:0000313" key="2">
    <source>
        <dbReference type="EMBL" id="CAH1434391.1"/>
    </source>
</evidence>
<sequence>MSAEKDLRRVWPHLGHLPPSNLISTRRRHHWSTTSSTQHTCKPSNADPRLLLCHHHQPLNHRHPLPTPTKQMLSPLATIAPSAALCFLLLMYRHCWRRVPKRRRSPVAMLGAAPLSPHFALSPLVDLQQQESRRR</sequence>
<organism evidence="2 3">
    <name type="scientific">Lactuca virosa</name>
    <dbReference type="NCBI Taxonomy" id="75947"/>
    <lineage>
        <taxon>Eukaryota</taxon>
        <taxon>Viridiplantae</taxon>
        <taxon>Streptophyta</taxon>
        <taxon>Embryophyta</taxon>
        <taxon>Tracheophyta</taxon>
        <taxon>Spermatophyta</taxon>
        <taxon>Magnoliopsida</taxon>
        <taxon>eudicotyledons</taxon>
        <taxon>Gunneridae</taxon>
        <taxon>Pentapetalae</taxon>
        <taxon>asterids</taxon>
        <taxon>campanulids</taxon>
        <taxon>Asterales</taxon>
        <taxon>Asteraceae</taxon>
        <taxon>Cichorioideae</taxon>
        <taxon>Cichorieae</taxon>
        <taxon>Lactucinae</taxon>
        <taxon>Lactuca</taxon>
    </lineage>
</organism>
<evidence type="ECO:0000256" key="1">
    <source>
        <dbReference type="SAM" id="Phobius"/>
    </source>
</evidence>
<feature type="transmembrane region" description="Helical" evidence="1">
    <location>
        <begin position="72"/>
        <end position="92"/>
    </location>
</feature>
<keyword evidence="1" id="KW-0812">Transmembrane</keyword>
<evidence type="ECO:0000313" key="3">
    <source>
        <dbReference type="Proteomes" id="UP001157418"/>
    </source>
</evidence>
<gene>
    <name evidence="2" type="ORF">LVIROSA_LOCUS20913</name>
</gene>
<name>A0AAU9N4Y9_9ASTR</name>
<accession>A0AAU9N4Y9</accession>
<keyword evidence="3" id="KW-1185">Reference proteome</keyword>
<proteinExistence type="predicted"/>
<keyword evidence="1" id="KW-0472">Membrane</keyword>
<dbReference type="Proteomes" id="UP001157418">
    <property type="component" value="Unassembled WGS sequence"/>
</dbReference>
<dbReference type="EMBL" id="CAKMRJ010003507">
    <property type="protein sequence ID" value="CAH1434391.1"/>
    <property type="molecule type" value="Genomic_DNA"/>
</dbReference>